<dbReference type="EMBL" id="AZRA01000028">
    <property type="protein sequence ID" value="KDB53203.1"/>
    <property type="molecule type" value="Genomic_DNA"/>
</dbReference>
<dbReference type="AlphaFoldDB" id="A0A059KQ24"/>
<dbReference type="RefSeq" id="WP_037479538.1">
    <property type="nucleotide sequence ID" value="NZ_AZRA01000028.1"/>
</dbReference>
<dbReference type="Proteomes" id="UP000026714">
    <property type="component" value="Unassembled WGS sequence"/>
</dbReference>
<accession>A0A059KQ24</accession>
<gene>
    <name evidence="1" type="ORF">X805_12390</name>
</gene>
<reference evidence="1 2" key="1">
    <citation type="journal article" date="2014" name="FEMS Microbiol. Ecol.">
        <title>Sphaerotilus natans encrusted with nanoball-shaped Fe(III) oxide minerals formed by nitrate-reducing mixotrophic Fe(II) oxidation.</title>
        <authorList>
            <person name="Park S."/>
            <person name="Kim D.H."/>
            <person name="Lee J.H."/>
            <person name="Hur H.G."/>
        </authorList>
    </citation>
    <scope>NUCLEOTIDE SEQUENCE [LARGE SCALE GENOMIC DNA]</scope>
    <source>
        <strain evidence="1 2">DSM 6575</strain>
    </source>
</reference>
<protein>
    <submittedName>
        <fullName evidence="1">Uncharacterized protein</fullName>
    </submittedName>
</protein>
<sequence>MSSDPRSLRRRAAAQVLQPLLHEAALHEALWLQHDTMRADQVSDIIAFVDRLAAQHLFDAATVKRLYSDFYKALREREDRLPVDPWPQMQAARAAAQPPAPVMPPAPVAAPAAPAAPVINPVERALQAARDEGRVPPAAPAAPPRAPESEPAAVLFGVLVGAVVAEVQRFHVEALDEVRRDVLRRADTAAASPSLRLAFRAAWSRPLDSDWRLPGAPGDLADLVRVLHVALVDAFGRNGAEQILGRALRAAEARPEAAHFAPRQLLETIAGLRL</sequence>
<organism evidence="1 2">
    <name type="scientific">Sphaerotilus natans subsp. natans DSM 6575</name>
    <dbReference type="NCBI Taxonomy" id="1286631"/>
    <lineage>
        <taxon>Bacteria</taxon>
        <taxon>Pseudomonadati</taxon>
        <taxon>Pseudomonadota</taxon>
        <taxon>Betaproteobacteria</taxon>
        <taxon>Burkholderiales</taxon>
        <taxon>Sphaerotilaceae</taxon>
        <taxon>Sphaerotilus</taxon>
    </lineage>
</organism>
<proteinExistence type="predicted"/>
<comment type="caution">
    <text evidence="1">The sequence shown here is derived from an EMBL/GenBank/DDBJ whole genome shotgun (WGS) entry which is preliminary data.</text>
</comment>
<dbReference type="eggNOG" id="ENOG5033XW7">
    <property type="taxonomic scope" value="Bacteria"/>
</dbReference>
<keyword evidence="2" id="KW-1185">Reference proteome</keyword>
<evidence type="ECO:0000313" key="1">
    <source>
        <dbReference type="EMBL" id="KDB53203.1"/>
    </source>
</evidence>
<evidence type="ECO:0000313" key="2">
    <source>
        <dbReference type="Proteomes" id="UP000026714"/>
    </source>
</evidence>
<name>A0A059KQ24_9BURK</name>
<dbReference type="STRING" id="34103.SAMN05421778_107142"/>